<dbReference type="Pfam" id="PF01382">
    <property type="entry name" value="Avidin"/>
    <property type="match status" value="1"/>
</dbReference>
<dbReference type="GeneID" id="45655834"/>
<keyword evidence="6" id="KW-0325">Glycoprotein</keyword>
<keyword evidence="4" id="KW-0732">Signal</keyword>
<evidence type="ECO:0000256" key="4">
    <source>
        <dbReference type="ARBA" id="ARBA00022729"/>
    </source>
</evidence>
<dbReference type="GO" id="GO:0009374">
    <property type="term" value="F:biotin binding"/>
    <property type="evidence" value="ECO:0007669"/>
    <property type="project" value="InterPro"/>
</dbReference>
<dbReference type="PANTHER" id="PTHR34399">
    <property type="entry name" value="AVIDIN-RELATED"/>
    <property type="match status" value="1"/>
</dbReference>
<dbReference type="InterPro" id="IPR051764">
    <property type="entry name" value="Avidin/Streptavidin-rel"/>
</dbReference>
<dbReference type="PROSITE" id="PS51326">
    <property type="entry name" value="AVIDIN_2"/>
    <property type="match status" value="1"/>
</dbReference>
<sequence>MLLEEIIRKSVATKRMIGLDNIDSNNADISGKWANELGSTIEIKQQNKSSFFTGEYISAVSAGGDSTRGSITGTICGNLIVFLVNWDEYAAITSWVGQIDINSPFIVTTEPTTAKNSFPEKITTLWMMTSRPEYIKDEWASINSGTDTFHKINKT</sequence>
<evidence type="ECO:0000256" key="2">
    <source>
        <dbReference type="ARBA" id="ARBA00006297"/>
    </source>
</evidence>
<evidence type="ECO:0000313" key="8">
    <source>
        <dbReference type="EMBL" id="SCZ70992.1"/>
    </source>
</evidence>
<comment type="subcellular location">
    <subcellularLocation>
        <location evidence="1">Secreted</location>
    </subcellularLocation>
</comment>
<dbReference type="GO" id="GO:0005576">
    <property type="term" value="C:extracellular region"/>
    <property type="evidence" value="ECO:0007669"/>
    <property type="project" value="UniProtKB-SubCell"/>
</dbReference>
<dbReference type="InterPro" id="IPR005469">
    <property type="entry name" value="Avidin"/>
</dbReference>
<proteinExistence type="inferred from homology"/>
<keyword evidence="7" id="KW-0092">Biotin</keyword>
<dbReference type="SUPFAM" id="SSF50876">
    <property type="entry name" value="Avidin/streptavidin"/>
    <property type="match status" value="1"/>
</dbReference>
<protein>
    <submittedName>
        <fullName evidence="8">Avidin family protein</fullName>
    </submittedName>
</protein>
<keyword evidence="9" id="KW-1185">Reference proteome</keyword>
<evidence type="ECO:0000256" key="7">
    <source>
        <dbReference type="ARBA" id="ARBA00023267"/>
    </source>
</evidence>
<keyword evidence="5" id="KW-1015">Disulfide bond</keyword>
<evidence type="ECO:0000256" key="6">
    <source>
        <dbReference type="ARBA" id="ARBA00023180"/>
    </source>
</evidence>
<keyword evidence="3" id="KW-0964">Secreted</keyword>
<accession>A0A1G5RA70</accession>
<dbReference type="AlphaFoldDB" id="A0A1G5RA70"/>
<evidence type="ECO:0000256" key="1">
    <source>
        <dbReference type="ARBA" id="ARBA00004613"/>
    </source>
</evidence>
<dbReference type="Gene3D" id="2.40.128.30">
    <property type="entry name" value="Avidin-like"/>
    <property type="match status" value="1"/>
</dbReference>
<dbReference type="InterPro" id="IPR036896">
    <property type="entry name" value="Avidin-like_sf"/>
</dbReference>
<name>A0A1G5RA70_PHOLU</name>
<dbReference type="Proteomes" id="UP000183223">
    <property type="component" value="Unassembled WGS sequence"/>
</dbReference>
<dbReference type="RefSeq" id="WP_049582849.1">
    <property type="nucleotide sequence ID" value="NZ_CAWQXX010000020.1"/>
</dbReference>
<evidence type="ECO:0000256" key="3">
    <source>
        <dbReference type="ARBA" id="ARBA00022525"/>
    </source>
</evidence>
<gene>
    <name evidence="8" type="ORF">SAMN02982990_03626</name>
</gene>
<organism evidence="8 9">
    <name type="scientific">Photorhabdus luminescens</name>
    <name type="common">Xenorhabdus luminescens</name>
    <dbReference type="NCBI Taxonomy" id="29488"/>
    <lineage>
        <taxon>Bacteria</taxon>
        <taxon>Pseudomonadati</taxon>
        <taxon>Pseudomonadota</taxon>
        <taxon>Gammaproteobacteria</taxon>
        <taxon>Enterobacterales</taxon>
        <taxon>Morganellaceae</taxon>
        <taxon>Photorhabdus</taxon>
    </lineage>
</organism>
<dbReference type="EMBL" id="FMWJ01000022">
    <property type="protein sequence ID" value="SCZ70992.1"/>
    <property type="molecule type" value="Genomic_DNA"/>
</dbReference>
<dbReference type="PRINTS" id="PR00709">
    <property type="entry name" value="AVIDIN"/>
</dbReference>
<dbReference type="PANTHER" id="PTHR34399:SF3">
    <property type="entry name" value="AVID PROTEIN-RELATED"/>
    <property type="match status" value="1"/>
</dbReference>
<evidence type="ECO:0000256" key="5">
    <source>
        <dbReference type="ARBA" id="ARBA00023157"/>
    </source>
</evidence>
<reference evidence="9" key="1">
    <citation type="submission" date="2016-10" db="EMBL/GenBank/DDBJ databases">
        <authorList>
            <person name="Varghese N."/>
            <person name="Submissions S."/>
        </authorList>
    </citation>
    <scope>NUCLEOTIDE SEQUENCE [LARGE SCALE GENOMIC DNA]</scope>
    <source>
        <strain evidence="9">ATCC 29999</strain>
    </source>
</reference>
<evidence type="ECO:0000313" key="9">
    <source>
        <dbReference type="Proteomes" id="UP000183223"/>
    </source>
</evidence>
<comment type="similarity">
    <text evidence="2">Belongs to the avidin/streptavidin family.</text>
</comment>
<dbReference type="InterPro" id="IPR005468">
    <property type="entry name" value="Avidin/str"/>
</dbReference>